<reference evidence="1" key="1">
    <citation type="journal article" date="2020" name="mSystems">
        <title>Genome- and Community-Level Interaction Insights into Carbon Utilization and Element Cycling Functions of Hydrothermarchaeota in Hydrothermal Sediment.</title>
        <authorList>
            <person name="Zhou Z."/>
            <person name="Liu Y."/>
            <person name="Xu W."/>
            <person name="Pan J."/>
            <person name="Luo Z.H."/>
            <person name="Li M."/>
        </authorList>
    </citation>
    <scope>NUCLEOTIDE SEQUENCE [LARGE SCALE GENOMIC DNA]</scope>
    <source>
        <strain evidence="1">SpSt-1116</strain>
    </source>
</reference>
<accession>A0A7J3ZJV8</accession>
<comment type="caution">
    <text evidence="1">The sequence shown here is derived from an EMBL/GenBank/DDBJ whole genome shotgun (WGS) entry which is preliminary data.</text>
</comment>
<proteinExistence type="predicted"/>
<protein>
    <submittedName>
        <fullName evidence="1">Uncharacterized protein</fullName>
    </submittedName>
</protein>
<dbReference type="EMBL" id="DRZC01000034">
    <property type="protein sequence ID" value="HHQ80385.1"/>
    <property type="molecule type" value="Genomic_DNA"/>
</dbReference>
<name>A0A7J3ZJV8_9CREN</name>
<dbReference type="AlphaFoldDB" id="A0A7J3ZJV8"/>
<gene>
    <name evidence="1" type="ORF">ENM78_02840</name>
</gene>
<sequence length="96" mass="10752">MRCGFYQLARGYSSSLLEGRCKKAPLSAIPIPAVLPSHKVHFCYERALKVKGYASDGVWYATSARAILQEVLGAEPKFYRDGVRVYAVFCIVERGY</sequence>
<organism evidence="1">
    <name type="scientific">Fervidicoccus fontis</name>
    <dbReference type="NCBI Taxonomy" id="683846"/>
    <lineage>
        <taxon>Archaea</taxon>
        <taxon>Thermoproteota</taxon>
        <taxon>Thermoprotei</taxon>
        <taxon>Fervidicoccales</taxon>
        <taxon>Fervidicoccaceae</taxon>
        <taxon>Fervidicoccus</taxon>
    </lineage>
</organism>
<evidence type="ECO:0000313" key="1">
    <source>
        <dbReference type="EMBL" id="HHQ80385.1"/>
    </source>
</evidence>